<dbReference type="AlphaFoldDB" id="L7KH84"/>
<accession>L7KH84</accession>
<organism evidence="1 2">
    <name type="scientific">Gordonia aichiensis NBRC 108223</name>
    <dbReference type="NCBI Taxonomy" id="1220583"/>
    <lineage>
        <taxon>Bacteria</taxon>
        <taxon>Bacillati</taxon>
        <taxon>Actinomycetota</taxon>
        <taxon>Actinomycetes</taxon>
        <taxon>Mycobacteriales</taxon>
        <taxon>Gordoniaceae</taxon>
        <taxon>Gordonia</taxon>
    </lineage>
</organism>
<keyword evidence="2" id="KW-1185">Reference proteome</keyword>
<dbReference type="Pfam" id="PF04978">
    <property type="entry name" value="MST"/>
    <property type="match status" value="1"/>
</dbReference>
<dbReference type="InterPro" id="IPR034660">
    <property type="entry name" value="DinB/YfiT-like"/>
</dbReference>
<evidence type="ECO:0000313" key="2">
    <source>
        <dbReference type="Proteomes" id="UP000010988"/>
    </source>
</evidence>
<proteinExistence type="predicted"/>
<dbReference type="EMBL" id="BANR01000005">
    <property type="protein sequence ID" value="GAC48250.1"/>
    <property type="molecule type" value="Genomic_DNA"/>
</dbReference>
<dbReference type="InterPro" id="IPR007061">
    <property type="entry name" value="MST-like"/>
</dbReference>
<comment type="caution">
    <text evidence="1">The sequence shown here is derived from an EMBL/GenBank/DDBJ whole genome shotgun (WGS) entry which is preliminary data.</text>
</comment>
<gene>
    <name evidence="1" type="ORF">GOACH_05_01180</name>
</gene>
<dbReference type="STRING" id="1220583.GOACH_05_01180"/>
<dbReference type="SUPFAM" id="SSF109854">
    <property type="entry name" value="DinB/YfiT-like putative metalloenzymes"/>
    <property type="match status" value="1"/>
</dbReference>
<evidence type="ECO:0008006" key="3">
    <source>
        <dbReference type="Google" id="ProtNLM"/>
    </source>
</evidence>
<sequence>MMGALSMYLPQRDDEVTGIANYVDQQLDAIRAAVLGLTETQLRETPCRSALSVGGVIKHVLDGMLGAVARLAGTVVAPVVDDAGIARYLAAFVVGQDESVDDLLRDFDAARVQLRTAILASDPDRDVVAPPSPWYGQFDAQPIRLRYFLVHLIEEYARHAGHTDIIREQIDGMSVPALVMTIEEGPANQFFTPYEPTPGTIGA</sequence>
<dbReference type="Proteomes" id="UP000010988">
    <property type="component" value="Unassembled WGS sequence"/>
</dbReference>
<dbReference type="eggNOG" id="COG2318">
    <property type="taxonomic scope" value="Bacteria"/>
</dbReference>
<reference evidence="1 2" key="1">
    <citation type="submission" date="2012-12" db="EMBL/GenBank/DDBJ databases">
        <title>Whole genome shotgun sequence of Gordonia aichiensis NBRC 108223.</title>
        <authorList>
            <person name="Isaki-Nakamura S."/>
            <person name="Hosoyama A."/>
            <person name="Tsuchikane K."/>
            <person name="Ando Y."/>
            <person name="Baba S."/>
            <person name="Ohji S."/>
            <person name="Hamada M."/>
            <person name="Tamura T."/>
            <person name="Yamazoe A."/>
            <person name="Yamazaki S."/>
            <person name="Fujita N."/>
        </authorList>
    </citation>
    <scope>NUCLEOTIDE SEQUENCE [LARGE SCALE GENOMIC DNA]</scope>
    <source>
        <strain evidence="1 2">NBRC 108223</strain>
    </source>
</reference>
<evidence type="ECO:0000313" key="1">
    <source>
        <dbReference type="EMBL" id="GAC48250.1"/>
    </source>
</evidence>
<dbReference type="Gene3D" id="1.20.120.450">
    <property type="entry name" value="dinb family like domain"/>
    <property type="match status" value="1"/>
</dbReference>
<name>L7KH84_9ACTN</name>
<protein>
    <recommendedName>
        <fullName evidence="3">DinB-like domain-containing protein</fullName>
    </recommendedName>
</protein>